<dbReference type="AlphaFoldDB" id="W2P1M9"/>
<dbReference type="Proteomes" id="UP000054532">
    <property type="component" value="Unassembled WGS sequence"/>
</dbReference>
<accession>W2P1M9</accession>
<name>W2P1M9_PHYNI</name>
<protein>
    <submittedName>
        <fullName evidence="1">Uncharacterized protein</fullName>
    </submittedName>
</protein>
<gene>
    <name evidence="1" type="ORF">L914_01810</name>
</gene>
<dbReference type="EMBL" id="KI690875">
    <property type="protein sequence ID" value="ETM54897.1"/>
    <property type="molecule type" value="Genomic_DNA"/>
</dbReference>
<reference evidence="1" key="1">
    <citation type="submission" date="2013-11" db="EMBL/GenBank/DDBJ databases">
        <title>The Genome Sequence of Phytophthora parasitica IAC_01/95.</title>
        <authorList>
            <consortium name="The Broad Institute Genomics Platform"/>
            <person name="Russ C."/>
            <person name="Tyler B."/>
            <person name="Panabieres F."/>
            <person name="Shan W."/>
            <person name="Tripathy S."/>
            <person name="Grunwald N."/>
            <person name="Machado M."/>
            <person name="Johnson C.S."/>
            <person name="Arredondo F."/>
            <person name="Hong C."/>
            <person name="Coffey M."/>
            <person name="Young S.K."/>
            <person name="Zeng Q."/>
            <person name="Gargeya S."/>
            <person name="Fitzgerald M."/>
            <person name="Abouelleil A."/>
            <person name="Alvarado L."/>
            <person name="Chapman S.B."/>
            <person name="Gainer-Dewar J."/>
            <person name="Goldberg J."/>
            <person name="Griggs A."/>
            <person name="Gujja S."/>
            <person name="Hansen M."/>
            <person name="Howarth C."/>
            <person name="Imamovic A."/>
            <person name="Ireland A."/>
            <person name="Larimer J."/>
            <person name="McCowan C."/>
            <person name="Murphy C."/>
            <person name="Pearson M."/>
            <person name="Poon T.W."/>
            <person name="Priest M."/>
            <person name="Roberts A."/>
            <person name="Saif S."/>
            <person name="Shea T."/>
            <person name="Sykes S."/>
            <person name="Wortman J."/>
            <person name="Nusbaum C."/>
            <person name="Birren B."/>
        </authorList>
    </citation>
    <scope>NUCLEOTIDE SEQUENCE [LARGE SCALE GENOMIC DNA]</scope>
    <source>
        <strain evidence="1">IAC_01/95</strain>
    </source>
</reference>
<sequence>MNELMRLHQQLIRRIDEQENRVTMAPAEENKGAHEIRFIAGQEKYVTRQAAAAVGVLFDFTETDNPIDLCPNFQRRANARLRARVGAYFRDHPQAAPPHIVFRCCRSMWVVNTPFPLEVVTEILTELLEETNVSLRLVAMYGEAHRQIQDFIRAQRFQLHP</sequence>
<proteinExistence type="predicted"/>
<dbReference type="VEuPathDB" id="FungiDB:PPTG_09741"/>
<evidence type="ECO:0000313" key="1">
    <source>
        <dbReference type="EMBL" id="ETM54897.1"/>
    </source>
</evidence>
<organism evidence="1">
    <name type="scientific">Phytophthora nicotianae</name>
    <name type="common">Potato buckeye rot agent</name>
    <name type="synonym">Phytophthora parasitica</name>
    <dbReference type="NCBI Taxonomy" id="4792"/>
    <lineage>
        <taxon>Eukaryota</taxon>
        <taxon>Sar</taxon>
        <taxon>Stramenopiles</taxon>
        <taxon>Oomycota</taxon>
        <taxon>Peronosporomycetes</taxon>
        <taxon>Peronosporales</taxon>
        <taxon>Peronosporaceae</taxon>
        <taxon>Phytophthora</taxon>
    </lineage>
</organism>